<dbReference type="GO" id="GO:0003697">
    <property type="term" value="F:single-stranded DNA binding"/>
    <property type="evidence" value="ECO:0007669"/>
    <property type="project" value="InterPro"/>
</dbReference>
<evidence type="ECO:0000256" key="8">
    <source>
        <dbReference type="ARBA" id="ARBA00022737"/>
    </source>
</evidence>
<dbReference type="SUPFAM" id="SSF52980">
    <property type="entry name" value="Restriction endonuclease-like"/>
    <property type="match status" value="1"/>
</dbReference>
<evidence type="ECO:0000256" key="6">
    <source>
        <dbReference type="ARBA" id="ARBA00022553"/>
    </source>
</evidence>
<dbReference type="GO" id="GO:0000110">
    <property type="term" value="C:nucleotide-excision repair factor 1 complex"/>
    <property type="evidence" value="ECO:0007669"/>
    <property type="project" value="TreeGrafter"/>
</dbReference>
<dbReference type="InterPro" id="IPR011335">
    <property type="entry name" value="Restrct_endonuc-II-like"/>
</dbReference>
<evidence type="ECO:0000256" key="18">
    <source>
        <dbReference type="ARBA" id="ARBA00064560"/>
    </source>
</evidence>
<evidence type="ECO:0000256" key="7">
    <source>
        <dbReference type="ARBA" id="ARBA00022722"/>
    </source>
</evidence>
<keyword evidence="7" id="KW-0540">Nuclease</keyword>
<dbReference type="GO" id="GO:1901255">
    <property type="term" value="P:nucleotide-excision repair involved in interstrand cross-link repair"/>
    <property type="evidence" value="ECO:0007669"/>
    <property type="project" value="TreeGrafter"/>
</dbReference>
<evidence type="ECO:0000256" key="2">
    <source>
        <dbReference type="ARBA" id="ARBA00004123"/>
    </source>
</evidence>
<keyword evidence="12" id="KW-0460">Magnesium</keyword>
<keyword evidence="15" id="KW-0234">DNA repair</keyword>
<dbReference type="GO" id="GO:0000724">
    <property type="term" value="P:double-strand break repair via homologous recombination"/>
    <property type="evidence" value="ECO:0007669"/>
    <property type="project" value="TreeGrafter"/>
</dbReference>
<dbReference type="SUPFAM" id="SSF47781">
    <property type="entry name" value="RuvA domain 2-like"/>
    <property type="match status" value="1"/>
</dbReference>
<comment type="caution">
    <text evidence="23">The sequence shown here is derived from an EMBL/GenBank/DDBJ whole genome shotgun (WGS) entry which is preliminary data.</text>
</comment>
<dbReference type="GO" id="GO:0009411">
    <property type="term" value="P:response to UV"/>
    <property type="evidence" value="ECO:0007669"/>
    <property type="project" value="UniProtKB-ARBA"/>
</dbReference>
<evidence type="ECO:0000256" key="17">
    <source>
        <dbReference type="ARBA" id="ARBA00060353"/>
    </source>
</evidence>
<evidence type="ECO:0000256" key="19">
    <source>
        <dbReference type="ARBA" id="ARBA00072370"/>
    </source>
</evidence>
<dbReference type="Gene3D" id="3.40.50.10130">
    <property type="match status" value="1"/>
</dbReference>
<dbReference type="GO" id="GO:0005694">
    <property type="term" value="C:chromosome"/>
    <property type="evidence" value="ECO:0007669"/>
    <property type="project" value="UniProtKB-SubCell"/>
</dbReference>
<dbReference type="SMART" id="SM00891">
    <property type="entry name" value="ERCC4"/>
    <property type="match status" value="1"/>
</dbReference>
<evidence type="ECO:0000313" key="23">
    <source>
        <dbReference type="EMBL" id="CAG04487.1"/>
    </source>
</evidence>
<evidence type="ECO:0000256" key="1">
    <source>
        <dbReference type="ARBA" id="ARBA00001946"/>
    </source>
</evidence>
<keyword evidence="16" id="KW-0539">Nucleus</keyword>
<proteinExistence type="inferred from homology"/>
<evidence type="ECO:0000256" key="14">
    <source>
        <dbReference type="ARBA" id="ARBA00023125"/>
    </source>
</evidence>
<protein>
    <recommendedName>
        <fullName evidence="19">DNA repair endonuclease XPF</fullName>
    </recommendedName>
    <alternativeName>
        <fullName evidence="20">DNA excision repair protein ERCC-4</fullName>
    </alternativeName>
</protein>
<evidence type="ECO:0000259" key="22">
    <source>
        <dbReference type="SMART" id="SM00891"/>
    </source>
</evidence>
<feature type="non-terminal residue" evidence="23">
    <location>
        <position position="1"/>
    </location>
</feature>
<keyword evidence="10" id="KW-0227">DNA damage</keyword>
<keyword evidence="8" id="KW-0677">Repeat</keyword>
<feature type="region of interest" description="Disordered" evidence="21">
    <location>
        <begin position="448"/>
        <end position="514"/>
    </location>
</feature>
<keyword evidence="14" id="KW-0238">DNA-binding</keyword>
<reference evidence="23" key="1">
    <citation type="journal article" date="2004" name="Nature">
        <title>Genome duplication in the teleost fish Tetraodon nigroviridis reveals the early vertebrate proto-karyotype.</title>
        <authorList>
            <person name="Jaillon O."/>
            <person name="Aury J.-M."/>
            <person name="Brunet F."/>
            <person name="Petit J.-L."/>
            <person name="Stange-Thomann N."/>
            <person name="Mauceli E."/>
            <person name="Bouneau L."/>
            <person name="Fischer C."/>
            <person name="Ozouf-Costaz C."/>
            <person name="Bernot A."/>
            <person name="Nicaud S."/>
            <person name="Jaffe D."/>
            <person name="Fisher S."/>
            <person name="Lutfalla G."/>
            <person name="Dossat C."/>
            <person name="Segurens B."/>
            <person name="Dasilva C."/>
            <person name="Salanoubat M."/>
            <person name="Levy M."/>
            <person name="Boudet N."/>
            <person name="Castellano S."/>
            <person name="Anthouard V."/>
            <person name="Jubin C."/>
            <person name="Castelli V."/>
            <person name="Katinka M."/>
            <person name="Vacherie B."/>
            <person name="Biemont C."/>
            <person name="Skalli Z."/>
            <person name="Cattolico L."/>
            <person name="Poulain J."/>
            <person name="De Berardinis V."/>
            <person name="Cruaud C."/>
            <person name="Duprat S."/>
            <person name="Brottier P."/>
            <person name="Coutanceau J.-P."/>
            <person name="Gouzy J."/>
            <person name="Parra G."/>
            <person name="Lardier G."/>
            <person name="Chapple C."/>
            <person name="McKernan K.J."/>
            <person name="McEwan P."/>
            <person name="Bosak S."/>
            <person name="Kellis M."/>
            <person name="Volff J.-N."/>
            <person name="Guigo R."/>
            <person name="Zody M.C."/>
            <person name="Mesirov J."/>
            <person name="Lindblad-Toh K."/>
            <person name="Birren B."/>
            <person name="Nusbaum C."/>
            <person name="Kahn D."/>
            <person name="Robinson-Rechavi M."/>
            <person name="Laudet V."/>
            <person name="Schachter V."/>
            <person name="Quetier F."/>
            <person name="Saurin W."/>
            <person name="Scarpelli C."/>
            <person name="Wincker P."/>
            <person name="Lander E.S."/>
            <person name="Weissenbach J."/>
            <person name="Roest Crollius H."/>
        </authorList>
    </citation>
    <scope>NUCLEOTIDE SEQUENCE [LARGE SCALE GENOMIC DNA]</scope>
</reference>
<feature type="domain" description="ERCC4" evidence="22">
    <location>
        <begin position="673"/>
        <end position="753"/>
    </location>
</feature>
<dbReference type="InterPro" id="IPR006166">
    <property type="entry name" value="ERCC4_domain"/>
</dbReference>
<dbReference type="PANTHER" id="PTHR10150:SF0">
    <property type="entry name" value="DNA REPAIR ENDONUCLEASE XPF"/>
    <property type="match status" value="1"/>
</dbReference>
<dbReference type="PANTHER" id="PTHR10150">
    <property type="entry name" value="DNA REPAIR ENDONUCLEASE XPF"/>
    <property type="match status" value="1"/>
</dbReference>
<comment type="function">
    <text evidence="17">Catalytic component of a structure-specific DNA repair endonuclease responsible for the 5-prime incision during DNA repair, and which is essential for nucleotide excision repair (NER) and interstrand cross-link (ICL) repair.</text>
</comment>
<reference evidence="23" key="2">
    <citation type="submission" date="2004-02" db="EMBL/GenBank/DDBJ databases">
        <authorList>
            <consortium name="Genoscope"/>
            <consortium name="Whitehead Institute Centre for Genome Research"/>
        </authorList>
    </citation>
    <scope>NUCLEOTIDE SEQUENCE</scope>
</reference>
<dbReference type="EMBL" id="CAAE01014738">
    <property type="protein sequence ID" value="CAG04487.1"/>
    <property type="molecule type" value="Genomic_DNA"/>
</dbReference>
<dbReference type="OrthoDB" id="361020at2759"/>
<keyword evidence="9" id="KW-0255">Endonuclease</keyword>
<evidence type="ECO:0000256" key="20">
    <source>
        <dbReference type="ARBA" id="ARBA00078823"/>
    </source>
</evidence>
<accession>Q4S4E5</accession>
<dbReference type="AlphaFoldDB" id="Q4S4E5"/>
<evidence type="ECO:0000256" key="21">
    <source>
        <dbReference type="SAM" id="MobiDB-lite"/>
    </source>
</evidence>
<comment type="similarity">
    <text evidence="4">Belongs to the XPF family.</text>
</comment>
<evidence type="ECO:0000256" key="12">
    <source>
        <dbReference type="ARBA" id="ARBA00022842"/>
    </source>
</evidence>
<sequence>MAGPLLEFETEMFLSLLGSDGLVVAAEGMGIDRVLLQFMRVYSEPGSLVLLLNTTTPEQEYLTEQLRMEGVAHLPRTVTSDIQNTERYHVYTQGGVLFVTSRILVVDFLTDRIPAHLITGILVYRAHKIIESCQEAFILRLFRQKNKTGFIKAFTDKATALSSGFCQVERVMRNLFVKKLLLWPRFQASVNAALDRHKPEVVELHVSLTPAMRAIQSAILELMSACLKELKRYNPTLEAEDFSLENTIGNSFDKTIRHYLDPLWHQLGAKTKALVHDLKVLRVLSLYLTQYDCVTFLNLLESLRSSQKNFGSNSGWLFLDSSTSMFVNARARVYHIPDSKKKLKGGTDTEKPKSSVTEVQRKLVLEKSPKWEALTEVLQEIERENKSSQHGQGHVLICASDDRTCAQLQQYIRHGSDWLLNRLYTRTIGKRDSAAAAAFELDLDRKDKERTAKGQKRKGTSQKKGTKSIKNKKRPSLTLTQMMGKEAEEGMMGSSGDDEDESMEEAGKGEEEPKLDLSSDAYYGVLKEPLTVIHPLKGLTDPHSLTRVLHEVEPSFVVLYDAELSFVRQLEIYKACRPGKPLRVYFLIYGGSTEEQKYLTSLSKEKKAFEHLIREKATMVIPEEREGREDTNLDLARNMESANATTNSRKAGTLLLFQYDCFRGQDQPREPSRVIVDMREFRSELPSLLHRRGLDIEPVTLEVGDYILSPDTCVERKSVSDLIGSLQSGRLYTQCLSMTRYYRKPVLLIEFDPAKPFSLMARTDFRHEISSNDISSKLTLLTLHFPRLRILWCPSPHATADLFLDLKQGRPEPDATAAQAVTAESDTVAESADLYNPGPYDFLLKMPGVNTKNYRSLIKNADNLADLAKLSRDRLAEILGHVHNAKLLYEFLHNA</sequence>
<evidence type="ECO:0000256" key="4">
    <source>
        <dbReference type="ARBA" id="ARBA00010015"/>
    </source>
</evidence>
<dbReference type="NCBIfam" id="TIGR00596">
    <property type="entry name" value="rad1"/>
    <property type="match status" value="1"/>
</dbReference>
<comment type="cofactor">
    <cofactor evidence="1">
        <name>Mg(2+)</name>
        <dbReference type="ChEBI" id="CHEBI:18420"/>
    </cofactor>
</comment>
<organism evidence="23">
    <name type="scientific">Tetraodon nigroviridis</name>
    <name type="common">Spotted green pufferfish</name>
    <name type="synonym">Chelonodon nigroviridis</name>
    <dbReference type="NCBI Taxonomy" id="99883"/>
    <lineage>
        <taxon>Eukaryota</taxon>
        <taxon>Metazoa</taxon>
        <taxon>Chordata</taxon>
        <taxon>Craniata</taxon>
        <taxon>Vertebrata</taxon>
        <taxon>Euteleostomi</taxon>
        <taxon>Actinopterygii</taxon>
        <taxon>Neopterygii</taxon>
        <taxon>Teleostei</taxon>
        <taxon>Neoteleostei</taxon>
        <taxon>Acanthomorphata</taxon>
        <taxon>Eupercaria</taxon>
        <taxon>Tetraodontiformes</taxon>
        <taxon>Tetradontoidea</taxon>
        <taxon>Tetraodontidae</taxon>
        <taxon>Tetraodon</taxon>
    </lineage>
</organism>
<evidence type="ECO:0000256" key="5">
    <source>
        <dbReference type="ARBA" id="ARBA00022454"/>
    </source>
</evidence>
<dbReference type="GO" id="GO:0003684">
    <property type="term" value="F:damaged DNA binding"/>
    <property type="evidence" value="ECO:0007669"/>
    <property type="project" value="TreeGrafter"/>
</dbReference>
<dbReference type="FunFam" id="1.10.150.20:FF:000040">
    <property type="entry name" value="DNA repair endonuclease XPF isoform X2"/>
    <property type="match status" value="1"/>
</dbReference>
<keyword evidence="13" id="KW-0007">Acetylation</keyword>
<comment type="subunit">
    <text evidence="18">Heterodimer composed of ERCC1 and ERCC4/XPF. Interacts with SLX4/BTBD12; this interaction is direct and links the ERCC1-ERCC4/XPF complex to SLX4, which may coordinate the action of the structure-specific endonuclease during DNA repair.</text>
</comment>
<comment type="subcellular location">
    <subcellularLocation>
        <location evidence="3">Chromosome</location>
    </subcellularLocation>
    <subcellularLocation>
        <location evidence="2">Nucleus</location>
    </subcellularLocation>
</comment>
<dbReference type="CDD" id="cd20078">
    <property type="entry name" value="XPF_nuclease_XPF_euk"/>
    <property type="match status" value="1"/>
</dbReference>
<evidence type="ECO:0000256" key="10">
    <source>
        <dbReference type="ARBA" id="ARBA00022763"/>
    </source>
</evidence>
<gene>
    <name evidence="23" type="ORF">GSTENG00024209001</name>
</gene>
<feature type="compositionally biased region" description="Basic residues" evidence="21">
    <location>
        <begin position="453"/>
        <end position="475"/>
    </location>
</feature>
<evidence type="ECO:0000256" key="13">
    <source>
        <dbReference type="ARBA" id="ARBA00022990"/>
    </source>
</evidence>
<evidence type="ECO:0000256" key="9">
    <source>
        <dbReference type="ARBA" id="ARBA00022759"/>
    </source>
</evidence>
<keyword evidence="5" id="KW-0158">Chromosome</keyword>
<evidence type="ECO:0000256" key="3">
    <source>
        <dbReference type="ARBA" id="ARBA00004286"/>
    </source>
</evidence>
<dbReference type="InterPro" id="IPR006167">
    <property type="entry name" value="XPF"/>
</dbReference>
<dbReference type="InterPro" id="IPR047520">
    <property type="entry name" value="XPF_nuclease"/>
</dbReference>
<dbReference type="KEGG" id="tng:GSTEN00024209G001"/>
<dbReference type="GO" id="GO:0000014">
    <property type="term" value="F:single-stranded DNA endodeoxyribonuclease activity"/>
    <property type="evidence" value="ECO:0007669"/>
    <property type="project" value="TreeGrafter"/>
</dbReference>
<dbReference type="Pfam" id="PF02732">
    <property type="entry name" value="ERCC4"/>
    <property type="match status" value="1"/>
</dbReference>
<keyword evidence="6" id="KW-0597">Phosphoprotein</keyword>
<evidence type="ECO:0000256" key="11">
    <source>
        <dbReference type="ARBA" id="ARBA00022801"/>
    </source>
</evidence>
<name>Q4S4E5_TETNG</name>
<dbReference type="InterPro" id="IPR010994">
    <property type="entry name" value="RuvA_2-like"/>
</dbReference>
<dbReference type="Gene3D" id="1.10.150.20">
    <property type="entry name" value="5' to 3' exonuclease, C-terminal subdomain"/>
    <property type="match status" value="1"/>
</dbReference>
<keyword evidence="11" id="KW-0378">Hydrolase</keyword>
<feature type="compositionally biased region" description="Basic and acidic residues" evidence="21">
    <location>
        <begin position="505"/>
        <end position="514"/>
    </location>
</feature>
<dbReference type="GO" id="GO:0000712">
    <property type="term" value="P:resolution of meiotic recombination intermediates"/>
    <property type="evidence" value="ECO:0007669"/>
    <property type="project" value="TreeGrafter"/>
</dbReference>
<dbReference type="FunFam" id="3.40.50.10130:FF:000002">
    <property type="entry name" value="DNA repair endonuclease XPF"/>
    <property type="match status" value="1"/>
</dbReference>
<evidence type="ECO:0000256" key="16">
    <source>
        <dbReference type="ARBA" id="ARBA00023242"/>
    </source>
</evidence>
<evidence type="ECO:0000256" key="15">
    <source>
        <dbReference type="ARBA" id="ARBA00023204"/>
    </source>
</evidence>